<accession>A0A6A6BLQ4</accession>
<evidence type="ECO:0000313" key="2">
    <source>
        <dbReference type="EMBL" id="KAF2144235.1"/>
    </source>
</evidence>
<dbReference type="EMBL" id="ML995480">
    <property type="protein sequence ID" value="KAF2144235.1"/>
    <property type="molecule type" value="Genomic_DNA"/>
</dbReference>
<keyword evidence="1" id="KW-0472">Membrane</keyword>
<reference evidence="2" key="1">
    <citation type="journal article" date="2020" name="Stud. Mycol.">
        <title>101 Dothideomycetes genomes: a test case for predicting lifestyles and emergence of pathogens.</title>
        <authorList>
            <person name="Haridas S."/>
            <person name="Albert R."/>
            <person name="Binder M."/>
            <person name="Bloem J."/>
            <person name="Labutti K."/>
            <person name="Salamov A."/>
            <person name="Andreopoulos B."/>
            <person name="Baker S."/>
            <person name="Barry K."/>
            <person name="Bills G."/>
            <person name="Bluhm B."/>
            <person name="Cannon C."/>
            <person name="Castanera R."/>
            <person name="Culley D."/>
            <person name="Daum C."/>
            <person name="Ezra D."/>
            <person name="Gonzalez J."/>
            <person name="Henrissat B."/>
            <person name="Kuo A."/>
            <person name="Liang C."/>
            <person name="Lipzen A."/>
            <person name="Lutzoni F."/>
            <person name="Magnuson J."/>
            <person name="Mondo S."/>
            <person name="Nolan M."/>
            <person name="Ohm R."/>
            <person name="Pangilinan J."/>
            <person name="Park H.-J."/>
            <person name="Ramirez L."/>
            <person name="Alfaro M."/>
            <person name="Sun H."/>
            <person name="Tritt A."/>
            <person name="Yoshinaga Y."/>
            <person name="Zwiers L.-H."/>
            <person name="Turgeon B."/>
            <person name="Goodwin S."/>
            <person name="Spatafora J."/>
            <person name="Crous P."/>
            <person name="Grigoriev I."/>
        </authorList>
    </citation>
    <scope>NUCLEOTIDE SEQUENCE</scope>
    <source>
        <strain evidence="2">CBS 121167</strain>
    </source>
</reference>
<evidence type="ECO:0000313" key="3">
    <source>
        <dbReference type="Proteomes" id="UP000799438"/>
    </source>
</evidence>
<name>A0A6A6BLQ4_9PEZI</name>
<dbReference type="AlphaFoldDB" id="A0A6A6BLQ4"/>
<dbReference type="RefSeq" id="XP_033399947.1">
    <property type="nucleotide sequence ID" value="XM_033535582.1"/>
</dbReference>
<gene>
    <name evidence="2" type="ORF">K452DRAFT_155221</name>
</gene>
<dbReference type="Proteomes" id="UP000799438">
    <property type="component" value="Unassembled WGS sequence"/>
</dbReference>
<dbReference type="GeneID" id="54293076"/>
<protein>
    <submittedName>
        <fullName evidence="2">Uncharacterized protein</fullName>
    </submittedName>
</protein>
<organism evidence="2 3">
    <name type="scientific">Aplosporella prunicola CBS 121167</name>
    <dbReference type="NCBI Taxonomy" id="1176127"/>
    <lineage>
        <taxon>Eukaryota</taxon>
        <taxon>Fungi</taxon>
        <taxon>Dikarya</taxon>
        <taxon>Ascomycota</taxon>
        <taxon>Pezizomycotina</taxon>
        <taxon>Dothideomycetes</taxon>
        <taxon>Dothideomycetes incertae sedis</taxon>
        <taxon>Botryosphaeriales</taxon>
        <taxon>Aplosporellaceae</taxon>
        <taxon>Aplosporella</taxon>
    </lineage>
</organism>
<keyword evidence="3" id="KW-1185">Reference proteome</keyword>
<sequence length="109" mass="11205">MTTNAQPQAPWSAARQRAAGRVSLVRFLHVVFNRRRGVGLFCLGGAVGAGAGGAVGVVAASYCCFRYSVAVAAALTVGVCRACVLGLRWRVWWRGGVGRGSGARGLVGG</sequence>
<feature type="transmembrane region" description="Helical" evidence="1">
    <location>
        <begin position="38"/>
        <end position="59"/>
    </location>
</feature>
<keyword evidence="1" id="KW-0812">Transmembrane</keyword>
<feature type="transmembrane region" description="Helical" evidence="1">
    <location>
        <begin position="65"/>
        <end position="84"/>
    </location>
</feature>
<evidence type="ECO:0000256" key="1">
    <source>
        <dbReference type="SAM" id="Phobius"/>
    </source>
</evidence>
<proteinExistence type="predicted"/>
<keyword evidence="1" id="KW-1133">Transmembrane helix</keyword>